<comment type="caution">
    <text evidence="4">The sequence shown here is derived from an EMBL/GenBank/DDBJ whole genome shotgun (WGS) entry which is preliminary data.</text>
</comment>
<sequence>MTTLHLTRTSLRPLLCPRILPLTRAYSTPTPPSTIKLHSLPAPHSGTIKILSLNRPTARNAISRQLLSDLSTTIESIHAEHANNTSGSTRALILASESDACFCAGADLKERLTFTAEETGAFLAKLRSTFARLAALPVPTIAAVSSTAFGGGLELALCTHLRVFASTSVVGLPETRLAIIPGAGGTYRLPRLVGEGRARDLIVTGRRVGGAEAYFMGLCDRLVEVSGEEVKEEGVARGKVLDVAVQLAKDICEGGPVAIKAALEAVEGWEAGEKSENAAYEKVLVTRDRTEALKAFGEKRKPVFLGR</sequence>
<organism evidence="4 5">
    <name type="scientific">Elsinoe batatas</name>
    <dbReference type="NCBI Taxonomy" id="2601811"/>
    <lineage>
        <taxon>Eukaryota</taxon>
        <taxon>Fungi</taxon>
        <taxon>Dikarya</taxon>
        <taxon>Ascomycota</taxon>
        <taxon>Pezizomycotina</taxon>
        <taxon>Dothideomycetes</taxon>
        <taxon>Dothideomycetidae</taxon>
        <taxon>Myriangiales</taxon>
        <taxon>Elsinoaceae</taxon>
        <taxon>Elsinoe</taxon>
    </lineage>
</organism>
<name>A0A8K0PCP1_9PEZI</name>
<evidence type="ECO:0000256" key="3">
    <source>
        <dbReference type="ARBA" id="ARBA00023239"/>
    </source>
</evidence>
<comment type="similarity">
    <text evidence="1">Belongs to the enoyl-CoA hydratase/isomerase family.</text>
</comment>
<dbReference type="GO" id="GO:0016829">
    <property type="term" value="F:lyase activity"/>
    <property type="evidence" value="ECO:0007669"/>
    <property type="project" value="UniProtKB-KW"/>
</dbReference>
<dbReference type="OrthoDB" id="410701at2759"/>
<dbReference type="EMBL" id="JAESVG020000009">
    <property type="protein sequence ID" value="KAG8624796.1"/>
    <property type="molecule type" value="Genomic_DNA"/>
</dbReference>
<dbReference type="InterPro" id="IPR029045">
    <property type="entry name" value="ClpP/crotonase-like_dom_sf"/>
</dbReference>
<dbReference type="GO" id="GO:0005739">
    <property type="term" value="C:mitochondrion"/>
    <property type="evidence" value="ECO:0007669"/>
    <property type="project" value="TreeGrafter"/>
</dbReference>
<gene>
    <name evidence="4" type="ORF">KVT40_007863</name>
</gene>
<keyword evidence="3" id="KW-0456">Lyase</keyword>
<dbReference type="AlphaFoldDB" id="A0A8K0PCP1"/>
<keyword evidence="5" id="KW-1185">Reference proteome</keyword>
<evidence type="ECO:0000256" key="1">
    <source>
        <dbReference type="ARBA" id="ARBA00005254"/>
    </source>
</evidence>
<dbReference type="PANTHER" id="PTHR11941">
    <property type="entry name" value="ENOYL-COA HYDRATASE-RELATED"/>
    <property type="match status" value="1"/>
</dbReference>
<dbReference type="Proteomes" id="UP000809789">
    <property type="component" value="Unassembled WGS sequence"/>
</dbReference>
<dbReference type="InterPro" id="IPR014748">
    <property type="entry name" value="Enoyl-CoA_hydra_C"/>
</dbReference>
<evidence type="ECO:0000313" key="5">
    <source>
        <dbReference type="Proteomes" id="UP000809789"/>
    </source>
</evidence>
<dbReference type="Gene3D" id="3.90.226.10">
    <property type="entry name" value="2-enoyl-CoA Hydratase, Chain A, domain 1"/>
    <property type="match status" value="1"/>
</dbReference>
<reference evidence="4" key="1">
    <citation type="submission" date="2021-07" db="EMBL/GenBank/DDBJ databases">
        <title>Elsinoe batatas strain:CRI-CJ2 Genome sequencing and assembly.</title>
        <authorList>
            <person name="Huang L."/>
        </authorList>
    </citation>
    <scope>NUCLEOTIDE SEQUENCE</scope>
    <source>
        <strain evidence="4">CRI-CJ2</strain>
    </source>
</reference>
<dbReference type="InterPro" id="IPR001753">
    <property type="entry name" value="Enoyl-CoA_hydra/iso"/>
</dbReference>
<evidence type="ECO:0000256" key="2">
    <source>
        <dbReference type="ARBA" id="ARBA00023026"/>
    </source>
</evidence>
<dbReference type="CDD" id="cd06558">
    <property type="entry name" value="crotonase-like"/>
    <property type="match status" value="1"/>
</dbReference>
<dbReference type="Pfam" id="PF00378">
    <property type="entry name" value="ECH_1"/>
    <property type="match status" value="1"/>
</dbReference>
<evidence type="ECO:0000313" key="4">
    <source>
        <dbReference type="EMBL" id="KAG8624796.1"/>
    </source>
</evidence>
<evidence type="ECO:0008006" key="6">
    <source>
        <dbReference type="Google" id="ProtNLM"/>
    </source>
</evidence>
<dbReference type="SUPFAM" id="SSF52096">
    <property type="entry name" value="ClpP/crotonase"/>
    <property type="match status" value="1"/>
</dbReference>
<dbReference type="Gene3D" id="1.10.12.10">
    <property type="entry name" value="Lyase 2-enoyl-coa Hydratase, Chain A, domain 2"/>
    <property type="match status" value="1"/>
</dbReference>
<dbReference type="PANTHER" id="PTHR11941:SF171">
    <property type="entry name" value="SD19268P"/>
    <property type="match status" value="1"/>
</dbReference>
<dbReference type="FunFam" id="3.90.226.10:FF:000058">
    <property type="entry name" value="Enoyl-CoA hydratase/isomerase family protein"/>
    <property type="match status" value="1"/>
</dbReference>
<dbReference type="GO" id="GO:0006635">
    <property type="term" value="P:fatty acid beta-oxidation"/>
    <property type="evidence" value="ECO:0007669"/>
    <property type="project" value="TreeGrafter"/>
</dbReference>
<accession>A0A8K0PCP1</accession>
<proteinExistence type="inferred from homology"/>
<keyword evidence="2" id="KW-0843">Virulence</keyword>
<protein>
    <recommendedName>
        <fullName evidence="6">Enoyl-CoA hydratase</fullName>
    </recommendedName>
</protein>